<dbReference type="InterPro" id="IPR045596">
    <property type="entry name" value="DUF6459"/>
</dbReference>
<organism evidence="2">
    <name type="scientific">Scrofimicrobium appendicitidis</name>
    <dbReference type="NCBI Taxonomy" id="3079930"/>
    <lineage>
        <taxon>Bacteria</taxon>
        <taxon>Bacillati</taxon>
        <taxon>Actinomycetota</taxon>
        <taxon>Actinomycetes</taxon>
        <taxon>Actinomycetales</taxon>
        <taxon>Actinomycetaceae</taxon>
        <taxon>Scrofimicrobium</taxon>
    </lineage>
</organism>
<gene>
    <name evidence="2" type="ORF">SAC06_02660</name>
</gene>
<name>A0AAU7V9X7_9ACTO</name>
<feature type="region of interest" description="Disordered" evidence="1">
    <location>
        <begin position="1"/>
        <end position="42"/>
    </location>
</feature>
<reference evidence="2" key="1">
    <citation type="submission" date="2023-11" db="EMBL/GenBank/DDBJ databases">
        <title>Scrofimicrobium hongkongense sp. nov., isolated from a patient with peritonitis.</title>
        <authorList>
            <person name="Lao H.Y."/>
            <person name="Wong A.Y.P."/>
            <person name="Ng T.L."/>
            <person name="Wong R.Y.L."/>
            <person name="Yau M.C.Y."/>
            <person name="Lam J.Y.W."/>
            <person name="Siu G.K.H."/>
        </authorList>
    </citation>
    <scope>NUCLEOTIDE SEQUENCE</scope>
    <source>
        <strain evidence="2">R131</strain>
    </source>
</reference>
<evidence type="ECO:0000256" key="1">
    <source>
        <dbReference type="SAM" id="MobiDB-lite"/>
    </source>
</evidence>
<dbReference type="Pfam" id="PF20060">
    <property type="entry name" value="DUF6459"/>
    <property type="match status" value="1"/>
</dbReference>
<sequence>MEPEEIEPSESPAPLPPAASPFHPLPRLFPPEPGERPPTLPLPPAGLPVLRWDLRADQRWDWAPRQRRIPTDAELENAPPVPEVFDPLVWSRNIARIIFDILGGRRDLNSVRRWLDPHLYTRLRARLAAMPDDPPASMAARVRSARICQLTEHVVESSVVIEDQRRCRAVALRMEIFRGRWRLTALEVA</sequence>
<accession>A0AAU7V9X7</accession>
<dbReference type="RefSeq" id="WP_350258675.1">
    <property type="nucleotide sequence ID" value="NZ_CP138335.1"/>
</dbReference>
<evidence type="ECO:0000313" key="2">
    <source>
        <dbReference type="EMBL" id="XBW08476.1"/>
    </source>
</evidence>
<feature type="compositionally biased region" description="Pro residues" evidence="1">
    <location>
        <begin position="11"/>
        <end position="42"/>
    </location>
</feature>
<dbReference type="AlphaFoldDB" id="A0AAU7V9X7"/>
<proteinExistence type="predicted"/>
<protein>
    <submittedName>
        <fullName evidence="2">Rv3235 family protein</fullName>
    </submittedName>
</protein>
<dbReference type="KEGG" id="sapp:SAC06_02660"/>
<dbReference type="EMBL" id="CP138335">
    <property type="protein sequence ID" value="XBW08476.1"/>
    <property type="molecule type" value="Genomic_DNA"/>
</dbReference>